<sequence length="104" mass="11846">MYCRKIGRQGEAIVTGTLAGYNAVRWGLGLKTVILPTSLCVGDIISFENSMKENIEGLKKRYTFAGASYFERMKELNLYTTDDNIVEKRVKNLFLDGIFKERLL</sequence>
<evidence type="ECO:0008006" key="3">
    <source>
        <dbReference type="Google" id="ProtNLM"/>
    </source>
</evidence>
<evidence type="ECO:0000313" key="1">
    <source>
        <dbReference type="EMBL" id="SKA82891.1"/>
    </source>
</evidence>
<name>A0A1T4X213_9CLOT</name>
<gene>
    <name evidence="1" type="ORF">SAMN05443428_1052</name>
</gene>
<dbReference type="EMBL" id="FUYH01000005">
    <property type="protein sequence ID" value="SKA82891.1"/>
    <property type="molecule type" value="Genomic_DNA"/>
</dbReference>
<organism evidence="1 2">
    <name type="scientific">Caloramator quimbayensis</name>
    <dbReference type="NCBI Taxonomy" id="1147123"/>
    <lineage>
        <taxon>Bacteria</taxon>
        <taxon>Bacillati</taxon>
        <taxon>Bacillota</taxon>
        <taxon>Clostridia</taxon>
        <taxon>Eubacteriales</taxon>
        <taxon>Clostridiaceae</taxon>
        <taxon>Caloramator</taxon>
    </lineage>
</organism>
<dbReference type="RefSeq" id="WP_179122185.1">
    <property type="nucleotide sequence ID" value="NZ_FUYH01000005.1"/>
</dbReference>
<proteinExistence type="predicted"/>
<evidence type="ECO:0000313" key="2">
    <source>
        <dbReference type="Proteomes" id="UP000190105"/>
    </source>
</evidence>
<dbReference type="Proteomes" id="UP000190105">
    <property type="component" value="Unassembled WGS sequence"/>
</dbReference>
<accession>A0A1T4X213</accession>
<dbReference type="STRING" id="1147123.SAMN05443428_1052"/>
<protein>
    <recommendedName>
        <fullName evidence="3">Glucose-inhibited division protein A</fullName>
    </recommendedName>
</protein>
<dbReference type="AlphaFoldDB" id="A0A1T4X213"/>
<reference evidence="2" key="1">
    <citation type="submission" date="2017-02" db="EMBL/GenBank/DDBJ databases">
        <authorList>
            <person name="Varghese N."/>
            <person name="Submissions S."/>
        </authorList>
    </citation>
    <scope>NUCLEOTIDE SEQUENCE [LARGE SCALE GENOMIC DNA]</scope>
    <source>
        <strain evidence="2">USBA 833</strain>
    </source>
</reference>
<keyword evidence="2" id="KW-1185">Reference proteome</keyword>